<protein>
    <submittedName>
        <fullName evidence="2">Uncharacterized protein</fullName>
    </submittedName>
</protein>
<dbReference type="AlphaFoldDB" id="A0A7U6RCN9"/>
<dbReference type="EMBL" id="AP022324">
    <property type="protein sequence ID" value="BBU43986.1"/>
    <property type="molecule type" value="Genomic_DNA"/>
</dbReference>
<evidence type="ECO:0000313" key="2">
    <source>
        <dbReference type="EMBL" id="BBU43986.1"/>
    </source>
</evidence>
<proteinExistence type="predicted"/>
<organism evidence="2 3">
    <name type="scientific">Pseudomonas putida</name>
    <name type="common">Arthrobacter siderocapsulatus</name>
    <dbReference type="NCBI Taxonomy" id="303"/>
    <lineage>
        <taxon>Bacteria</taxon>
        <taxon>Pseudomonadati</taxon>
        <taxon>Pseudomonadota</taxon>
        <taxon>Gammaproteobacteria</taxon>
        <taxon>Pseudomonadales</taxon>
        <taxon>Pseudomonadaceae</taxon>
        <taxon>Pseudomonas</taxon>
    </lineage>
</organism>
<reference evidence="2 3" key="1">
    <citation type="submission" date="2020-01" db="EMBL/GenBank/DDBJ databases">
        <title>Complete Genome Sequence of Pseudomonas putida Strain TS312, Harboring the HdtS type N-acyl-homoserine Lactone Synthase, Isolated from a Paper Mill.</title>
        <authorList>
            <person name="Hosoe A."/>
            <person name="Suenaga T."/>
            <person name="Sugi T."/>
            <person name="Izumi T."/>
            <person name="Nagai N."/>
            <person name="Terada A."/>
        </authorList>
    </citation>
    <scope>NUCLEOTIDE SEQUENCE [LARGE SCALE GENOMIC DNA]</scope>
    <source>
        <strain evidence="2 3">TS312</strain>
    </source>
</reference>
<dbReference type="Proteomes" id="UP000464661">
    <property type="component" value="Chromosome"/>
</dbReference>
<evidence type="ECO:0000313" key="3">
    <source>
        <dbReference type="Proteomes" id="UP000464661"/>
    </source>
</evidence>
<accession>A0A7U6RCN9</accession>
<sequence>MILRWGVARHPSSIALIETTASLSRLFLQPLYPPAPNLPLATRPVSHTPGARHPKLATKPPLRPQLQALTPQDSFHA</sequence>
<feature type="region of interest" description="Disordered" evidence="1">
    <location>
        <begin position="38"/>
        <end position="77"/>
    </location>
</feature>
<gene>
    <name evidence="2" type="ORF">PPTS312_19010</name>
</gene>
<name>A0A7U6RCN9_PSEPU</name>
<evidence type="ECO:0000256" key="1">
    <source>
        <dbReference type="SAM" id="MobiDB-lite"/>
    </source>
</evidence>
<feature type="compositionally biased region" description="Polar residues" evidence="1">
    <location>
        <begin position="67"/>
        <end position="77"/>
    </location>
</feature>